<dbReference type="GO" id="GO:0005886">
    <property type="term" value="C:plasma membrane"/>
    <property type="evidence" value="ECO:0007669"/>
    <property type="project" value="UniProtKB-SubCell"/>
</dbReference>
<proteinExistence type="inferred from homology"/>
<accession>A0A1D7TKH5</accession>
<keyword evidence="9" id="KW-0406">Ion transport</keyword>
<evidence type="ECO:0000256" key="9">
    <source>
        <dbReference type="ARBA" id="ARBA00023065"/>
    </source>
</evidence>
<dbReference type="InterPro" id="IPR002523">
    <property type="entry name" value="MgTranspt_CorA/ZnTranspt_ZntB"/>
</dbReference>
<keyword evidence="13" id="KW-1185">Reference proteome</keyword>
<evidence type="ECO:0000256" key="1">
    <source>
        <dbReference type="ARBA" id="ARBA00004651"/>
    </source>
</evidence>
<feature type="transmembrane region" description="Helical" evidence="11">
    <location>
        <begin position="232"/>
        <end position="257"/>
    </location>
</feature>
<sequence>MKNLFEKVDSFHLSDIKNPTHPSIFIEESAYDILILVLPYKEGKHLKMESHAFVFDHESYYYFDKQKAEFVNFETMQRVYEFLNEKTNHVMKLVASIHESIDLMEEALYDNANFSNFMHYWLSNKKDLSRIQRVLTLGDEVLSQFIETYLKAEDFLAIHFQDIHEHIGRTNRSALLATDKLNNLYNFYTSRSNEKMNRTIYLLTILSGIFLPLHFVAGYFGMNSQGLPFSDIAYGTSLVTLIMASCAVAMAGLILFLKKRL</sequence>
<evidence type="ECO:0000256" key="6">
    <source>
        <dbReference type="ARBA" id="ARBA00022692"/>
    </source>
</evidence>
<dbReference type="KEGG" id="shal:SHALO_1642"/>
<dbReference type="RefSeq" id="WP_069478113.1">
    <property type="nucleotide sequence ID" value="NZ_CP017111.1"/>
</dbReference>
<keyword evidence="7" id="KW-0862">Zinc</keyword>
<evidence type="ECO:0000256" key="11">
    <source>
        <dbReference type="SAM" id="Phobius"/>
    </source>
</evidence>
<keyword evidence="10 11" id="KW-0472">Membrane</keyword>
<keyword evidence="5" id="KW-0997">Cell inner membrane</keyword>
<protein>
    <submittedName>
        <fullName evidence="12">Putative metal ion transporter</fullName>
    </submittedName>
</protein>
<dbReference type="AlphaFoldDB" id="A0A1D7TKH5"/>
<dbReference type="Gene3D" id="1.20.58.340">
    <property type="entry name" value="Magnesium transport protein CorA, transmembrane region"/>
    <property type="match status" value="2"/>
</dbReference>
<evidence type="ECO:0000313" key="12">
    <source>
        <dbReference type="EMBL" id="AOO65414.1"/>
    </source>
</evidence>
<dbReference type="SUPFAM" id="SSF144083">
    <property type="entry name" value="Magnesium transport protein CorA, transmembrane region"/>
    <property type="match status" value="1"/>
</dbReference>
<dbReference type="PANTHER" id="PTHR46494">
    <property type="entry name" value="CORA FAMILY METAL ION TRANSPORTER (EUROFUNG)"/>
    <property type="match status" value="1"/>
</dbReference>
<reference evidence="13" key="1">
    <citation type="submission" date="2016-08" db="EMBL/GenBank/DDBJ databases">
        <title>Complete genome sequence of the organohalide-respiring Epsilonproteobacterium Sulfurospirillum halorespirans.</title>
        <authorList>
            <person name="Goris T."/>
            <person name="Zimmermann J."/>
            <person name="Schenz B."/>
            <person name="Lemos M."/>
            <person name="Hackermueller J."/>
            <person name="Diekert G."/>
        </authorList>
    </citation>
    <scope>NUCLEOTIDE SEQUENCE [LARGE SCALE GENOMIC DNA]</scope>
    <source>
        <strain>DSM 13726</strain>
        <strain evidence="13">PCE-M2</strain>
    </source>
</reference>
<evidence type="ECO:0000256" key="5">
    <source>
        <dbReference type="ARBA" id="ARBA00022519"/>
    </source>
</evidence>
<dbReference type="Proteomes" id="UP000094609">
    <property type="component" value="Chromosome"/>
</dbReference>
<name>A0A1D7TKH5_9BACT</name>
<dbReference type="PATRIC" id="fig|1193502.14.peg.1668"/>
<evidence type="ECO:0000256" key="3">
    <source>
        <dbReference type="ARBA" id="ARBA00022448"/>
    </source>
</evidence>
<dbReference type="EMBL" id="CP017111">
    <property type="protein sequence ID" value="AOO65414.1"/>
    <property type="molecule type" value="Genomic_DNA"/>
</dbReference>
<dbReference type="Pfam" id="PF01544">
    <property type="entry name" value="CorA"/>
    <property type="match status" value="1"/>
</dbReference>
<evidence type="ECO:0000256" key="7">
    <source>
        <dbReference type="ARBA" id="ARBA00022833"/>
    </source>
</evidence>
<dbReference type="SUPFAM" id="SSF143865">
    <property type="entry name" value="CorA soluble domain-like"/>
    <property type="match status" value="1"/>
</dbReference>
<evidence type="ECO:0000256" key="8">
    <source>
        <dbReference type="ARBA" id="ARBA00022989"/>
    </source>
</evidence>
<keyword evidence="8 11" id="KW-1133">Transmembrane helix</keyword>
<dbReference type="GO" id="GO:0050897">
    <property type="term" value="F:cobalt ion binding"/>
    <property type="evidence" value="ECO:0007669"/>
    <property type="project" value="TreeGrafter"/>
</dbReference>
<dbReference type="InterPro" id="IPR045861">
    <property type="entry name" value="CorA_cytoplasmic_dom"/>
</dbReference>
<evidence type="ECO:0000256" key="10">
    <source>
        <dbReference type="ARBA" id="ARBA00023136"/>
    </source>
</evidence>
<comment type="similarity">
    <text evidence="2">Belongs to the CorA metal ion transporter (MIT) (TC 1.A.35) family.</text>
</comment>
<dbReference type="InterPro" id="IPR045863">
    <property type="entry name" value="CorA_TM1_TM2"/>
</dbReference>
<keyword evidence="4" id="KW-1003">Cell membrane</keyword>
<dbReference type="STRING" id="1193502.SHALO_1642"/>
<dbReference type="PANTHER" id="PTHR46494:SF3">
    <property type="entry name" value="ZINC TRANSPORT PROTEIN ZNTB"/>
    <property type="match status" value="1"/>
</dbReference>
<dbReference type="GO" id="GO:0015095">
    <property type="term" value="F:magnesium ion transmembrane transporter activity"/>
    <property type="evidence" value="ECO:0007669"/>
    <property type="project" value="TreeGrafter"/>
</dbReference>
<gene>
    <name evidence="12" type="ORF">SHALO_1642</name>
</gene>
<keyword evidence="6 11" id="KW-0812">Transmembrane</keyword>
<evidence type="ECO:0000256" key="4">
    <source>
        <dbReference type="ARBA" id="ARBA00022475"/>
    </source>
</evidence>
<comment type="subcellular location">
    <subcellularLocation>
        <location evidence="1">Cell membrane</location>
        <topology evidence="1">Multi-pass membrane protein</topology>
    </subcellularLocation>
</comment>
<evidence type="ECO:0000313" key="13">
    <source>
        <dbReference type="Proteomes" id="UP000094609"/>
    </source>
</evidence>
<keyword evidence="3" id="KW-0813">Transport</keyword>
<dbReference type="GO" id="GO:0000287">
    <property type="term" value="F:magnesium ion binding"/>
    <property type="evidence" value="ECO:0007669"/>
    <property type="project" value="TreeGrafter"/>
</dbReference>
<dbReference type="GO" id="GO:0015087">
    <property type="term" value="F:cobalt ion transmembrane transporter activity"/>
    <property type="evidence" value="ECO:0007669"/>
    <property type="project" value="TreeGrafter"/>
</dbReference>
<evidence type="ECO:0000256" key="2">
    <source>
        <dbReference type="ARBA" id="ARBA00009765"/>
    </source>
</evidence>
<organism evidence="12 13">
    <name type="scientific">Sulfurospirillum halorespirans DSM 13726</name>
    <dbReference type="NCBI Taxonomy" id="1193502"/>
    <lineage>
        <taxon>Bacteria</taxon>
        <taxon>Pseudomonadati</taxon>
        <taxon>Campylobacterota</taxon>
        <taxon>Epsilonproteobacteria</taxon>
        <taxon>Campylobacterales</taxon>
        <taxon>Sulfurospirillaceae</taxon>
        <taxon>Sulfurospirillum</taxon>
    </lineage>
</organism>
<feature type="transmembrane region" description="Helical" evidence="11">
    <location>
        <begin position="200"/>
        <end position="220"/>
    </location>
</feature>